<dbReference type="Pfam" id="PF11951">
    <property type="entry name" value="Fungal_trans_2"/>
    <property type="match status" value="1"/>
</dbReference>
<keyword evidence="3" id="KW-0805">Transcription regulation</keyword>
<feature type="region of interest" description="Disordered" evidence="7">
    <location>
        <begin position="532"/>
        <end position="604"/>
    </location>
</feature>
<evidence type="ECO:0000256" key="2">
    <source>
        <dbReference type="ARBA" id="ARBA00022833"/>
    </source>
</evidence>
<proteinExistence type="predicted"/>
<feature type="compositionally biased region" description="Basic and acidic residues" evidence="7">
    <location>
        <begin position="37"/>
        <end position="52"/>
    </location>
</feature>
<reference evidence="8 9" key="1">
    <citation type="journal article" date="2020" name="Microbiol. Resour. Announc.">
        <title>Draft Genome Sequence of a Cladosporium Species Isolated from the Mesophotic Ascidian Didemnum maculosum.</title>
        <authorList>
            <person name="Gioti A."/>
            <person name="Siaperas R."/>
            <person name="Nikolaivits E."/>
            <person name="Le Goff G."/>
            <person name="Ouazzani J."/>
            <person name="Kotoulas G."/>
            <person name="Topakas E."/>
        </authorList>
    </citation>
    <scope>NUCLEOTIDE SEQUENCE [LARGE SCALE GENOMIC DNA]</scope>
    <source>
        <strain evidence="8 9">TM138-S3</strain>
    </source>
</reference>
<feature type="region of interest" description="Disordered" evidence="7">
    <location>
        <begin position="29"/>
        <end position="81"/>
    </location>
</feature>
<keyword evidence="1" id="KW-0479">Metal-binding</keyword>
<dbReference type="Proteomes" id="UP000803884">
    <property type="component" value="Unassembled WGS sequence"/>
</dbReference>
<keyword evidence="2" id="KW-0862">Zinc</keyword>
<evidence type="ECO:0000256" key="5">
    <source>
        <dbReference type="ARBA" id="ARBA00023163"/>
    </source>
</evidence>
<feature type="compositionally biased region" description="Polar residues" evidence="7">
    <location>
        <begin position="539"/>
        <end position="558"/>
    </location>
</feature>
<dbReference type="InterPro" id="IPR021858">
    <property type="entry name" value="Fun_TF"/>
</dbReference>
<dbReference type="RefSeq" id="XP_069225051.1">
    <property type="nucleotide sequence ID" value="XM_069377888.1"/>
</dbReference>
<feature type="region of interest" description="Disordered" evidence="7">
    <location>
        <begin position="120"/>
        <end position="147"/>
    </location>
</feature>
<feature type="compositionally biased region" description="Low complexity" evidence="7">
    <location>
        <begin position="559"/>
        <end position="576"/>
    </location>
</feature>
<keyword evidence="5" id="KW-0804">Transcription</keyword>
<evidence type="ECO:0000256" key="3">
    <source>
        <dbReference type="ARBA" id="ARBA00023015"/>
    </source>
</evidence>
<dbReference type="AlphaFoldDB" id="A0AB34KG53"/>
<gene>
    <name evidence="8" type="ORF">WHR41_09284</name>
</gene>
<sequence length="624" mass="69338">MNVPGAQSITQRHPTSHMFDSAFVDVHSQERGGSGHQRQEVLNDRTREEAGDGRGSVWEGWKSPTGHHHQSGVSQMRKPSGLTGITRPIMITGCIPCLALGIPCDPRNAGCKLAMSTEWTENKNGESSENLSCTEEQRPPPGANGLALLRPDTRWRHNWRERHSLTFFATYSAPQMSGFFHIEFWSRCIQYSYHEPVILHALSAIGALHESILQGAFTDEEQKVQDVEFALTQCNRSIGYLTGSSRTTNEKSDSRRRNRLPVSKLALIACVLFTCFEAMQGHSDSAVKHALQGKALVESQHKSMPTRQASQDEDVDLMRSLVERLEVQATALIGRNARPTGDETNDVPPLPETDRIYNLDHAHVTLHTAMNNNMQYLQRLHPDAPADHYAITQAKKTLRYAPWYSRWETLFSEWLAEHHETLSNIDRKRAMVLKANQIVGTMLAVADQRAGDAAYDRFDKEFRAIVDLSSEVLADFSCPPVPTLDPGSAGVGYFSCSLWVTDPLWMAISRCRNPEIRQAAFALLRQNPRQEGIWHTGPQRLSPQPQTESGETSATSQESKGSSPSRVESSRSSPSSEKADVPLGEVPKDVKQAEEGGNMRARSEWLNLVANAQTQDANAAKSAG</sequence>
<comment type="caution">
    <text evidence="8">The sequence shown here is derived from an EMBL/GenBank/DDBJ whole genome shotgun (WGS) entry which is preliminary data.</text>
</comment>
<evidence type="ECO:0000313" key="9">
    <source>
        <dbReference type="Proteomes" id="UP000803884"/>
    </source>
</evidence>
<dbReference type="GO" id="GO:0003677">
    <property type="term" value="F:DNA binding"/>
    <property type="evidence" value="ECO:0007669"/>
    <property type="project" value="UniProtKB-KW"/>
</dbReference>
<dbReference type="InterPro" id="IPR052360">
    <property type="entry name" value="Transcr_Regulatory_Proteins"/>
</dbReference>
<keyword evidence="6" id="KW-0539">Nucleus</keyword>
<keyword evidence="9" id="KW-1185">Reference proteome</keyword>
<keyword evidence="4" id="KW-0238">DNA-binding</keyword>
<organism evidence="8 9">
    <name type="scientific">Cladosporium halotolerans</name>
    <dbReference type="NCBI Taxonomy" id="1052096"/>
    <lineage>
        <taxon>Eukaryota</taxon>
        <taxon>Fungi</taxon>
        <taxon>Dikarya</taxon>
        <taxon>Ascomycota</taxon>
        <taxon>Pezizomycotina</taxon>
        <taxon>Dothideomycetes</taxon>
        <taxon>Dothideomycetidae</taxon>
        <taxon>Cladosporiales</taxon>
        <taxon>Cladosporiaceae</taxon>
        <taxon>Cladosporium</taxon>
    </lineage>
</organism>
<accession>A0AB34KG53</accession>
<dbReference type="PANTHER" id="PTHR36206">
    <property type="entry name" value="ASPERCRYPTIN BIOSYNTHESIS CLUSTER-SPECIFIC TRANSCRIPTION REGULATOR ATNN-RELATED"/>
    <property type="match status" value="1"/>
</dbReference>
<evidence type="ECO:0000256" key="7">
    <source>
        <dbReference type="SAM" id="MobiDB-lite"/>
    </source>
</evidence>
<evidence type="ECO:0000256" key="4">
    <source>
        <dbReference type="ARBA" id="ARBA00023125"/>
    </source>
</evidence>
<dbReference type="PANTHER" id="PTHR36206:SF4">
    <property type="entry name" value="HYPOTHETICAL CONSERVED PROTEIN (EUROFUNG)-RELATED"/>
    <property type="match status" value="1"/>
</dbReference>
<evidence type="ECO:0000256" key="1">
    <source>
        <dbReference type="ARBA" id="ARBA00022723"/>
    </source>
</evidence>
<name>A0AB34KG53_9PEZI</name>
<evidence type="ECO:0000256" key="6">
    <source>
        <dbReference type="ARBA" id="ARBA00023242"/>
    </source>
</evidence>
<dbReference type="EMBL" id="JAAQHG020000094">
    <property type="protein sequence ID" value="KAL1581944.1"/>
    <property type="molecule type" value="Genomic_DNA"/>
</dbReference>
<dbReference type="GeneID" id="96010726"/>
<protein>
    <submittedName>
        <fullName evidence="8">Uncharacterized protein</fullName>
    </submittedName>
</protein>
<evidence type="ECO:0000313" key="8">
    <source>
        <dbReference type="EMBL" id="KAL1581944.1"/>
    </source>
</evidence>
<dbReference type="GO" id="GO:0046872">
    <property type="term" value="F:metal ion binding"/>
    <property type="evidence" value="ECO:0007669"/>
    <property type="project" value="UniProtKB-KW"/>
</dbReference>